<name>A0A087UH45_STEMI</name>
<feature type="non-terminal residue" evidence="2">
    <location>
        <position position="48"/>
    </location>
</feature>
<gene>
    <name evidence="2" type="ORF">X975_16384</name>
</gene>
<protein>
    <submittedName>
        <fullName evidence="2">Uncharacterized protein</fullName>
    </submittedName>
</protein>
<evidence type="ECO:0000256" key="1">
    <source>
        <dbReference type="SAM" id="MobiDB-lite"/>
    </source>
</evidence>
<evidence type="ECO:0000313" key="3">
    <source>
        <dbReference type="Proteomes" id="UP000054359"/>
    </source>
</evidence>
<dbReference type="Proteomes" id="UP000054359">
    <property type="component" value="Unassembled WGS sequence"/>
</dbReference>
<reference evidence="2 3" key="1">
    <citation type="submission" date="2013-11" db="EMBL/GenBank/DDBJ databases">
        <title>Genome sequencing of Stegodyphus mimosarum.</title>
        <authorList>
            <person name="Bechsgaard J."/>
        </authorList>
    </citation>
    <scope>NUCLEOTIDE SEQUENCE [LARGE SCALE GENOMIC DNA]</scope>
</reference>
<feature type="region of interest" description="Disordered" evidence="1">
    <location>
        <begin position="1"/>
        <end position="24"/>
    </location>
</feature>
<proteinExistence type="predicted"/>
<evidence type="ECO:0000313" key="2">
    <source>
        <dbReference type="EMBL" id="KFM76684.1"/>
    </source>
</evidence>
<dbReference type="EMBL" id="KK119763">
    <property type="protein sequence ID" value="KFM76684.1"/>
    <property type="molecule type" value="Genomic_DNA"/>
</dbReference>
<dbReference type="AlphaFoldDB" id="A0A087UH45"/>
<keyword evidence="3" id="KW-1185">Reference proteome</keyword>
<sequence length="48" mass="5614">MQPESRYPGSRVLPSTRRNASSPVNYMITPSSHRCMDPAFIFLLWKRM</sequence>
<organism evidence="2 3">
    <name type="scientific">Stegodyphus mimosarum</name>
    <name type="common">African social velvet spider</name>
    <dbReference type="NCBI Taxonomy" id="407821"/>
    <lineage>
        <taxon>Eukaryota</taxon>
        <taxon>Metazoa</taxon>
        <taxon>Ecdysozoa</taxon>
        <taxon>Arthropoda</taxon>
        <taxon>Chelicerata</taxon>
        <taxon>Arachnida</taxon>
        <taxon>Araneae</taxon>
        <taxon>Araneomorphae</taxon>
        <taxon>Entelegynae</taxon>
        <taxon>Eresoidea</taxon>
        <taxon>Eresidae</taxon>
        <taxon>Stegodyphus</taxon>
    </lineage>
</organism>
<accession>A0A087UH45</accession>